<sequence length="190" mass="19098">MNSFTRQTLAGLRLMIVMTVLLGVLYPAVVWGVGQVAARDQAAGSLVQADGRTVGSALLGQQFTGDAWFASRPSASDSSGDVSGGTNLGPGADLDAAVAERARAAGLTVGTAAPDALTASASGLDPHVSPENAAAQVARVAAARGLPASEVQQLVTANTEGRQLGFLGEPRVNVLRLNLALQALAPTKAA</sequence>
<comment type="subcellular location">
    <subcellularLocation>
        <location evidence="11">Cell membrane</location>
        <topology evidence="11">Single-pass membrane protein</topology>
    </subcellularLocation>
</comment>
<keyword evidence="5 11" id="KW-0547">Nucleotide-binding</keyword>
<dbReference type="EMBL" id="JACHVT010000001">
    <property type="protein sequence ID" value="MBB2985119.1"/>
    <property type="molecule type" value="Genomic_DNA"/>
</dbReference>
<evidence type="ECO:0000256" key="10">
    <source>
        <dbReference type="ARBA" id="ARBA00023136"/>
    </source>
</evidence>
<dbReference type="Pfam" id="PF02669">
    <property type="entry name" value="KdpC"/>
    <property type="match status" value="1"/>
</dbReference>
<comment type="caution">
    <text evidence="12">The sequence shown here is derived from an EMBL/GenBank/DDBJ whole genome shotgun (WGS) entry which is preliminary data.</text>
</comment>
<evidence type="ECO:0000256" key="6">
    <source>
        <dbReference type="ARBA" id="ARBA00022840"/>
    </source>
</evidence>
<evidence type="ECO:0000256" key="8">
    <source>
        <dbReference type="ARBA" id="ARBA00022989"/>
    </source>
</evidence>
<organism evidence="12 13">
    <name type="scientific">Terracoccus luteus</name>
    <dbReference type="NCBI Taxonomy" id="53356"/>
    <lineage>
        <taxon>Bacteria</taxon>
        <taxon>Bacillati</taxon>
        <taxon>Actinomycetota</taxon>
        <taxon>Actinomycetes</taxon>
        <taxon>Micrococcales</taxon>
        <taxon>Intrasporangiaceae</taxon>
        <taxon>Terracoccus</taxon>
    </lineage>
</organism>
<dbReference type="RefSeq" id="WP_184507306.1">
    <property type="nucleotide sequence ID" value="NZ_JACHVT010000001.1"/>
</dbReference>
<dbReference type="PANTHER" id="PTHR30042">
    <property type="entry name" value="POTASSIUM-TRANSPORTING ATPASE C CHAIN"/>
    <property type="match status" value="1"/>
</dbReference>
<evidence type="ECO:0000256" key="11">
    <source>
        <dbReference type="HAMAP-Rule" id="MF_00276"/>
    </source>
</evidence>
<gene>
    <name evidence="11" type="primary">kdpC</name>
    <name evidence="12" type="ORF">FHW14_000259</name>
</gene>
<keyword evidence="7 11" id="KW-0630">Potassium</keyword>
<keyword evidence="2 11" id="KW-1003">Cell membrane</keyword>
<dbReference type="AlphaFoldDB" id="A0A839PPV4"/>
<keyword evidence="3 11" id="KW-0633">Potassium transport</keyword>
<reference evidence="12 13" key="1">
    <citation type="submission" date="2020-08" db="EMBL/GenBank/DDBJ databases">
        <title>Genomic Encyclopedia of Type Strains, Phase IV (KMG-V): Genome sequencing to study the core and pangenomes of soil and plant-associated prokaryotes.</title>
        <authorList>
            <person name="Whitman W."/>
        </authorList>
    </citation>
    <scope>NUCLEOTIDE SEQUENCE [LARGE SCALE GENOMIC DNA]</scope>
    <source>
        <strain evidence="12 13">B3ACCR2</strain>
    </source>
</reference>
<dbReference type="NCBIfam" id="TIGR00681">
    <property type="entry name" value="kdpC"/>
    <property type="match status" value="1"/>
</dbReference>
<evidence type="ECO:0000256" key="3">
    <source>
        <dbReference type="ARBA" id="ARBA00022538"/>
    </source>
</evidence>
<evidence type="ECO:0000256" key="4">
    <source>
        <dbReference type="ARBA" id="ARBA00022692"/>
    </source>
</evidence>
<dbReference type="GO" id="GO:0005886">
    <property type="term" value="C:plasma membrane"/>
    <property type="evidence" value="ECO:0007669"/>
    <property type="project" value="UniProtKB-SubCell"/>
</dbReference>
<evidence type="ECO:0000256" key="9">
    <source>
        <dbReference type="ARBA" id="ARBA00023065"/>
    </source>
</evidence>
<dbReference type="GO" id="GO:0005524">
    <property type="term" value="F:ATP binding"/>
    <property type="evidence" value="ECO:0007669"/>
    <property type="project" value="UniProtKB-UniRule"/>
</dbReference>
<comment type="subunit">
    <text evidence="11">The system is composed of three essential subunits: KdpA, KdpB and KdpC.</text>
</comment>
<dbReference type="PIRSF" id="PIRSF001296">
    <property type="entry name" value="K_ATPase_KdpC"/>
    <property type="match status" value="1"/>
</dbReference>
<evidence type="ECO:0000256" key="7">
    <source>
        <dbReference type="ARBA" id="ARBA00022958"/>
    </source>
</evidence>
<keyword evidence="4 11" id="KW-0812">Transmembrane</keyword>
<evidence type="ECO:0000256" key="5">
    <source>
        <dbReference type="ARBA" id="ARBA00022741"/>
    </source>
</evidence>
<comment type="function">
    <text evidence="11">Part of the high-affinity ATP-driven potassium transport (or Kdp) system, which catalyzes the hydrolysis of ATP coupled with the electrogenic transport of potassium into the cytoplasm. This subunit acts as a catalytic chaperone that increases the ATP-binding affinity of the ATP-hydrolyzing subunit KdpB by the formation of a transient KdpB/KdpC/ATP ternary complex.</text>
</comment>
<protein>
    <recommendedName>
        <fullName evidence="11">Potassium-transporting ATPase KdpC subunit</fullName>
    </recommendedName>
    <alternativeName>
        <fullName evidence="11">ATP phosphohydrolase [potassium-transporting] C chain</fullName>
    </alternativeName>
    <alternativeName>
        <fullName evidence="11">Potassium-binding and translocating subunit C</fullName>
    </alternativeName>
    <alternativeName>
        <fullName evidence="11">Potassium-translocating ATPase C chain</fullName>
    </alternativeName>
</protein>
<evidence type="ECO:0000313" key="12">
    <source>
        <dbReference type="EMBL" id="MBB2985119.1"/>
    </source>
</evidence>
<dbReference type="PANTHER" id="PTHR30042:SF2">
    <property type="entry name" value="POTASSIUM-TRANSPORTING ATPASE KDPC SUBUNIT"/>
    <property type="match status" value="1"/>
</dbReference>
<proteinExistence type="inferred from homology"/>
<dbReference type="InterPro" id="IPR003820">
    <property type="entry name" value="KdpC"/>
</dbReference>
<keyword evidence="10 11" id="KW-0472">Membrane</keyword>
<accession>A0A839PPV4</accession>
<evidence type="ECO:0000313" key="13">
    <source>
        <dbReference type="Proteomes" id="UP000590811"/>
    </source>
</evidence>
<keyword evidence="8 11" id="KW-1133">Transmembrane helix</keyword>
<keyword evidence="1 11" id="KW-0813">Transport</keyword>
<keyword evidence="9 11" id="KW-0406">Ion transport</keyword>
<dbReference type="GO" id="GO:0008556">
    <property type="term" value="F:P-type potassium transmembrane transporter activity"/>
    <property type="evidence" value="ECO:0007669"/>
    <property type="project" value="InterPro"/>
</dbReference>
<feature type="transmembrane region" description="Helical" evidence="11">
    <location>
        <begin position="12"/>
        <end position="33"/>
    </location>
</feature>
<dbReference type="Proteomes" id="UP000590811">
    <property type="component" value="Unassembled WGS sequence"/>
</dbReference>
<keyword evidence="6 11" id="KW-0067">ATP-binding</keyword>
<comment type="similarity">
    <text evidence="11">Belongs to the KdpC family.</text>
</comment>
<evidence type="ECO:0000256" key="1">
    <source>
        <dbReference type="ARBA" id="ARBA00022448"/>
    </source>
</evidence>
<dbReference type="NCBIfam" id="NF001454">
    <property type="entry name" value="PRK00315.1"/>
    <property type="match status" value="1"/>
</dbReference>
<dbReference type="HAMAP" id="MF_00276">
    <property type="entry name" value="KdpC"/>
    <property type="match status" value="1"/>
</dbReference>
<name>A0A839PPV4_9MICO</name>
<evidence type="ECO:0000256" key="2">
    <source>
        <dbReference type="ARBA" id="ARBA00022475"/>
    </source>
</evidence>